<dbReference type="EMBL" id="AP022871">
    <property type="protein sequence ID" value="BCB89474.1"/>
    <property type="molecule type" value="Genomic_DNA"/>
</dbReference>
<dbReference type="InterPro" id="IPR036689">
    <property type="entry name" value="ESAT-6-like_sf"/>
</dbReference>
<dbReference type="Gene3D" id="1.10.287.1060">
    <property type="entry name" value="ESAT-6-like"/>
    <property type="match status" value="1"/>
</dbReference>
<evidence type="ECO:0008006" key="3">
    <source>
        <dbReference type="Google" id="ProtNLM"/>
    </source>
</evidence>
<dbReference type="SUPFAM" id="SSF140453">
    <property type="entry name" value="EsxAB dimer-like"/>
    <property type="match status" value="1"/>
</dbReference>
<dbReference type="InterPro" id="IPR010310">
    <property type="entry name" value="T7SS_ESAT-6-like"/>
</dbReference>
<accession>A0A6F8YTN7</accession>
<dbReference type="Pfam" id="PF06013">
    <property type="entry name" value="WXG100"/>
    <property type="match status" value="1"/>
</dbReference>
<protein>
    <recommendedName>
        <fullName evidence="3">ESAT-6-like protein</fullName>
    </recommendedName>
</protein>
<dbReference type="AlphaFoldDB" id="A0A6F8YTN7"/>
<dbReference type="KEGG" id="psuu:Psuf_067870"/>
<sequence>MPTIGGELDQLAALKATFDRQSGMVADVLTSLRSQLGNTYWEGPAAARFREAWQSDFEPMLQRLQQQLGEAATEIARRRDALLKAGS</sequence>
<organism evidence="1 2">
    <name type="scientific">Phytohabitans suffuscus</name>
    <dbReference type="NCBI Taxonomy" id="624315"/>
    <lineage>
        <taxon>Bacteria</taxon>
        <taxon>Bacillati</taxon>
        <taxon>Actinomycetota</taxon>
        <taxon>Actinomycetes</taxon>
        <taxon>Micromonosporales</taxon>
        <taxon>Micromonosporaceae</taxon>
    </lineage>
</organism>
<evidence type="ECO:0000313" key="2">
    <source>
        <dbReference type="Proteomes" id="UP000503011"/>
    </source>
</evidence>
<dbReference type="RefSeq" id="WP_173161365.1">
    <property type="nucleotide sequence ID" value="NZ_AP022871.1"/>
</dbReference>
<gene>
    <name evidence="1" type="ORF">Psuf_067870</name>
</gene>
<reference evidence="1 2" key="1">
    <citation type="submission" date="2020-03" db="EMBL/GenBank/DDBJ databases">
        <title>Whole genome shotgun sequence of Phytohabitans suffuscus NBRC 105367.</title>
        <authorList>
            <person name="Komaki H."/>
            <person name="Tamura T."/>
        </authorList>
    </citation>
    <scope>NUCLEOTIDE SEQUENCE [LARGE SCALE GENOMIC DNA]</scope>
    <source>
        <strain evidence="1 2">NBRC 105367</strain>
    </source>
</reference>
<name>A0A6F8YTN7_9ACTN</name>
<keyword evidence="2" id="KW-1185">Reference proteome</keyword>
<proteinExistence type="predicted"/>
<evidence type="ECO:0000313" key="1">
    <source>
        <dbReference type="EMBL" id="BCB89474.1"/>
    </source>
</evidence>
<reference evidence="1 2" key="2">
    <citation type="submission" date="2020-03" db="EMBL/GenBank/DDBJ databases">
        <authorList>
            <person name="Ichikawa N."/>
            <person name="Kimura A."/>
            <person name="Kitahashi Y."/>
            <person name="Uohara A."/>
        </authorList>
    </citation>
    <scope>NUCLEOTIDE SEQUENCE [LARGE SCALE GENOMIC DNA]</scope>
    <source>
        <strain evidence="1 2">NBRC 105367</strain>
    </source>
</reference>
<dbReference type="Proteomes" id="UP000503011">
    <property type="component" value="Chromosome"/>
</dbReference>